<evidence type="ECO:0000256" key="4">
    <source>
        <dbReference type="PROSITE-ProRule" id="PRU00335"/>
    </source>
</evidence>
<name>A0ABU9Y1N9_9SPHN</name>
<evidence type="ECO:0000313" key="7">
    <source>
        <dbReference type="Proteomes" id="UP001419910"/>
    </source>
</evidence>
<sequence>MRYDSDHKGETRKRVLKEAAREIRAKGPNGVGVAGIMARAGLTHGGFYAHFESKEALIAAAIETMFESARSRFELTANDADPRLALLGYVDFYLSPQHRDSREHGCPLPALSGDLARLDPEARVRFGAGVAGLTGRLAEALGRHGIADPELAAASMLAEMVGAVTLSRAVADPAQSDAILQRAHAAVVQRFALGDGQ</sequence>
<dbReference type="SUPFAM" id="SSF46689">
    <property type="entry name" value="Homeodomain-like"/>
    <property type="match status" value="1"/>
</dbReference>
<dbReference type="EMBL" id="JBDIME010000005">
    <property type="protein sequence ID" value="MEN2789693.1"/>
    <property type="molecule type" value="Genomic_DNA"/>
</dbReference>
<evidence type="ECO:0000313" key="6">
    <source>
        <dbReference type="EMBL" id="MEN2789693.1"/>
    </source>
</evidence>
<dbReference type="Gene3D" id="1.10.357.10">
    <property type="entry name" value="Tetracycline Repressor, domain 2"/>
    <property type="match status" value="1"/>
</dbReference>
<dbReference type="PROSITE" id="PS50977">
    <property type="entry name" value="HTH_TETR_2"/>
    <property type="match status" value="1"/>
</dbReference>
<evidence type="ECO:0000259" key="5">
    <source>
        <dbReference type="PROSITE" id="PS50977"/>
    </source>
</evidence>
<feature type="domain" description="HTH tetR-type" evidence="5">
    <location>
        <begin position="9"/>
        <end position="69"/>
    </location>
</feature>
<gene>
    <name evidence="6" type="ORF">ABC974_08655</name>
</gene>
<protein>
    <submittedName>
        <fullName evidence="6">TetR/AcrR family transcriptional regulator</fullName>
    </submittedName>
</protein>
<evidence type="ECO:0000256" key="3">
    <source>
        <dbReference type="ARBA" id="ARBA00023163"/>
    </source>
</evidence>
<proteinExistence type="predicted"/>
<feature type="DNA-binding region" description="H-T-H motif" evidence="4">
    <location>
        <begin position="32"/>
        <end position="51"/>
    </location>
</feature>
<dbReference type="RefSeq" id="WP_345840406.1">
    <property type="nucleotide sequence ID" value="NZ_JBDIME010000005.1"/>
</dbReference>
<organism evidence="6 7">
    <name type="scientific">Sphingomonas oligophenolica</name>
    <dbReference type="NCBI Taxonomy" id="301154"/>
    <lineage>
        <taxon>Bacteria</taxon>
        <taxon>Pseudomonadati</taxon>
        <taxon>Pseudomonadota</taxon>
        <taxon>Alphaproteobacteria</taxon>
        <taxon>Sphingomonadales</taxon>
        <taxon>Sphingomonadaceae</taxon>
        <taxon>Sphingomonas</taxon>
    </lineage>
</organism>
<dbReference type="Gene3D" id="1.10.10.60">
    <property type="entry name" value="Homeodomain-like"/>
    <property type="match status" value="1"/>
</dbReference>
<keyword evidence="2 4" id="KW-0238">DNA-binding</keyword>
<keyword evidence="7" id="KW-1185">Reference proteome</keyword>
<dbReference type="PRINTS" id="PR00455">
    <property type="entry name" value="HTHTETR"/>
</dbReference>
<keyword evidence="3" id="KW-0804">Transcription</keyword>
<dbReference type="SUPFAM" id="SSF48498">
    <property type="entry name" value="Tetracyclin repressor-like, C-terminal domain"/>
    <property type="match status" value="1"/>
</dbReference>
<evidence type="ECO:0000256" key="2">
    <source>
        <dbReference type="ARBA" id="ARBA00023125"/>
    </source>
</evidence>
<dbReference type="InterPro" id="IPR001647">
    <property type="entry name" value="HTH_TetR"/>
</dbReference>
<accession>A0ABU9Y1N9</accession>
<keyword evidence="1" id="KW-0805">Transcription regulation</keyword>
<reference evidence="6 7" key="1">
    <citation type="submission" date="2024-05" db="EMBL/GenBank/DDBJ databases">
        <authorList>
            <person name="Liu Q."/>
            <person name="Xin Y.-H."/>
        </authorList>
    </citation>
    <scope>NUCLEOTIDE SEQUENCE [LARGE SCALE GENOMIC DNA]</scope>
    <source>
        <strain evidence="6 7">CGMCC 1.10181</strain>
    </source>
</reference>
<comment type="caution">
    <text evidence="6">The sequence shown here is derived from an EMBL/GenBank/DDBJ whole genome shotgun (WGS) entry which is preliminary data.</text>
</comment>
<evidence type="ECO:0000256" key="1">
    <source>
        <dbReference type="ARBA" id="ARBA00023015"/>
    </source>
</evidence>
<dbReference type="PANTHER" id="PTHR47506:SF7">
    <property type="entry name" value="TRANSCRIPTIONAL REGULATORY PROTEIN"/>
    <property type="match status" value="1"/>
</dbReference>
<dbReference type="InterPro" id="IPR009057">
    <property type="entry name" value="Homeodomain-like_sf"/>
</dbReference>
<dbReference type="InterPro" id="IPR036271">
    <property type="entry name" value="Tet_transcr_reg_TetR-rel_C_sf"/>
</dbReference>
<dbReference type="PANTHER" id="PTHR47506">
    <property type="entry name" value="TRANSCRIPTIONAL REGULATORY PROTEIN"/>
    <property type="match status" value="1"/>
</dbReference>
<dbReference type="Pfam" id="PF00440">
    <property type="entry name" value="TetR_N"/>
    <property type="match status" value="1"/>
</dbReference>
<dbReference type="Proteomes" id="UP001419910">
    <property type="component" value="Unassembled WGS sequence"/>
</dbReference>